<evidence type="ECO:0000313" key="2">
    <source>
        <dbReference type="Ensembl" id="ENSCMIP00000034326.1"/>
    </source>
</evidence>
<keyword evidence="3" id="KW-1185">Reference proteome</keyword>
<reference evidence="3" key="3">
    <citation type="journal article" date="2014" name="Nature">
        <title>Elephant shark genome provides unique insights into gnathostome evolution.</title>
        <authorList>
            <consortium name="International Elephant Shark Genome Sequencing Consortium"/>
            <person name="Venkatesh B."/>
            <person name="Lee A.P."/>
            <person name="Ravi V."/>
            <person name="Maurya A.K."/>
            <person name="Lian M.M."/>
            <person name="Swann J.B."/>
            <person name="Ohta Y."/>
            <person name="Flajnik M.F."/>
            <person name="Sutoh Y."/>
            <person name="Kasahara M."/>
            <person name="Hoon S."/>
            <person name="Gangu V."/>
            <person name="Roy S.W."/>
            <person name="Irimia M."/>
            <person name="Korzh V."/>
            <person name="Kondrychyn I."/>
            <person name="Lim Z.W."/>
            <person name="Tay B.H."/>
            <person name="Tohari S."/>
            <person name="Kong K.W."/>
            <person name="Ho S."/>
            <person name="Lorente-Galdos B."/>
            <person name="Quilez J."/>
            <person name="Marques-Bonet T."/>
            <person name="Raney B.J."/>
            <person name="Ingham P.W."/>
            <person name="Tay A."/>
            <person name="Hillier L.W."/>
            <person name="Minx P."/>
            <person name="Boehm T."/>
            <person name="Wilson R.K."/>
            <person name="Brenner S."/>
            <person name="Warren W.C."/>
        </authorList>
    </citation>
    <scope>NUCLEOTIDE SEQUENCE [LARGE SCALE GENOMIC DNA]</scope>
</reference>
<name>A0A4W3J421_CALMI</name>
<reference evidence="2" key="4">
    <citation type="submission" date="2025-08" db="UniProtKB">
        <authorList>
            <consortium name="Ensembl"/>
        </authorList>
    </citation>
    <scope>IDENTIFICATION</scope>
</reference>
<dbReference type="InParanoid" id="A0A4W3J421"/>
<evidence type="ECO:0000256" key="1">
    <source>
        <dbReference type="SAM" id="MobiDB-lite"/>
    </source>
</evidence>
<sequence length="127" mass="14556">IIVILNLKTILSYGLRLDDLSNLSDQLIQTCEINEENEKEKKDPEPEYKKPRRKDTPVQHVPPLIPGIVEMLDFLEFKIREFAPRSLPLQHPPTPQPLPPTLQLLPILTCTLSYPFPHPLSPNSSYP</sequence>
<dbReference type="Proteomes" id="UP000314986">
    <property type="component" value="Unassembled WGS sequence"/>
</dbReference>
<reference evidence="2" key="5">
    <citation type="submission" date="2025-09" db="UniProtKB">
        <authorList>
            <consortium name="Ensembl"/>
        </authorList>
    </citation>
    <scope>IDENTIFICATION</scope>
</reference>
<accession>A0A4W3J421</accession>
<feature type="compositionally biased region" description="Basic and acidic residues" evidence="1">
    <location>
        <begin position="36"/>
        <end position="57"/>
    </location>
</feature>
<reference evidence="3" key="1">
    <citation type="journal article" date="2006" name="Science">
        <title>Ancient noncoding elements conserved in the human genome.</title>
        <authorList>
            <person name="Venkatesh B."/>
            <person name="Kirkness E.F."/>
            <person name="Loh Y.H."/>
            <person name="Halpern A.L."/>
            <person name="Lee A.P."/>
            <person name="Johnson J."/>
            <person name="Dandona N."/>
            <person name="Viswanathan L.D."/>
            <person name="Tay A."/>
            <person name="Venter J.C."/>
            <person name="Strausberg R.L."/>
            <person name="Brenner S."/>
        </authorList>
    </citation>
    <scope>NUCLEOTIDE SEQUENCE [LARGE SCALE GENOMIC DNA]</scope>
</reference>
<feature type="region of interest" description="Disordered" evidence="1">
    <location>
        <begin position="34"/>
        <end position="62"/>
    </location>
</feature>
<dbReference type="AlphaFoldDB" id="A0A4W3J421"/>
<dbReference type="Ensembl" id="ENSCMIT00000034842.1">
    <property type="protein sequence ID" value="ENSCMIP00000034326.1"/>
    <property type="gene ID" value="ENSCMIG00000014571.1"/>
</dbReference>
<protein>
    <submittedName>
        <fullName evidence="2">Uncharacterized protein</fullName>
    </submittedName>
</protein>
<reference evidence="3" key="2">
    <citation type="journal article" date="2007" name="PLoS Biol.">
        <title>Survey sequencing and comparative analysis of the elephant shark (Callorhinchus milii) genome.</title>
        <authorList>
            <person name="Venkatesh B."/>
            <person name="Kirkness E.F."/>
            <person name="Loh Y.H."/>
            <person name="Halpern A.L."/>
            <person name="Lee A.P."/>
            <person name="Johnson J."/>
            <person name="Dandona N."/>
            <person name="Viswanathan L.D."/>
            <person name="Tay A."/>
            <person name="Venter J.C."/>
            <person name="Strausberg R.L."/>
            <person name="Brenner S."/>
        </authorList>
    </citation>
    <scope>NUCLEOTIDE SEQUENCE [LARGE SCALE GENOMIC DNA]</scope>
</reference>
<proteinExistence type="predicted"/>
<organism evidence="2 3">
    <name type="scientific">Callorhinchus milii</name>
    <name type="common">Ghost shark</name>
    <dbReference type="NCBI Taxonomy" id="7868"/>
    <lineage>
        <taxon>Eukaryota</taxon>
        <taxon>Metazoa</taxon>
        <taxon>Chordata</taxon>
        <taxon>Craniata</taxon>
        <taxon>Vertebrata</taxon>
        <taxon>Chondrichthyes</taxon>
        <taxon>Holocephali</taxon>
        <taxon>Chimaeriformes</taxon>
        <taxon>Callorhinchidae</taxon>
        <taxon>Callorhinchus</taxon>
    </lineage>
</organism>
<evidence type="ECO:0000313" key="3">
    <source>
        <dbReference type="Proteomes" id="UP000314986"/>
    </source>
</evidence>